<feature type="non-terminal residue" evidence="1">
    <location>
        <position position="97"/>
    </location>
</feature>
<keyword evidence="2" id="KW-1185">Reference proteome</keyword>
<evidence type="ECO:0000313" key="2">
    <source>
        <dbReference type="Proteomes" id="UP000823775"/>
    </source>
</evidence>
<protein>
    <submittedName>
        <fullName evidence="1">Uncharacterized protein</fullName>
    </submittedName>
</protein>
<comment type="caution">
    <text evidence="1">The sequence shown here is derived from an EMBL/GenBank/DDBJ whole genome shotgun (WGS) entry which is preliminary data.</text>
</comment>
<proteinExistence type="predicted"/>
<dbReference type="EMBL" id="JACEIK010003658">
    <property type="protein sequence ID" value="MCD9642584.1"/>
    <property type="molecule type" value="Genomic_DNA"/>
</dbReference>
<accession>A0ABS8V6U8</accession>
<name>A0ABS8V6U8_DATST</name>
<dbReference type="Proteomes" id="UP000823775">
    <property type="component" value="Unassembled WGS sequence"/>
</dbReference>
<organism evidence="1 2">
    <name type="scientific">Datura stramonium</name>
    <name type="common">Jimsonweed</name>
    <name type="synonym">Common thornapple</name>
    <dbReference type="NCBI Taxonomy" id="4076"/>
    <lineage>
        <taxon>Eukaryota</taxon>
        <taxon>Viridiplantae</taxon>
        <taxon>Streptophyta</taxon>
        <taxon>Embryophyta</taxon>
        <taxon>Tracheophyta</taxon>
        <taxon>Spermatophyta</taxon>
        <taxon>Magnoliopsida</taxon>
        <taxon>eudicotyledons</taxon>
        <taxon>Gunneridae</taxon>
        <taxon>Pentapetalae</taxon>
        <taxon>asterids</taxon>
        <taxon>lamiids</taxon>
        <taxon>Solanales</taxon>
        <taxon>Solanaceae</taxon>
        <taxon>Solanoideae</taxon>
        <taxon>Datureae</taxon>
        <taxon>Datura</taxon>
    </lineage>
</organism>
<reference evidence="1 2" key="1">
    <citation type="journal article" date="2021" name="BMC Genomics">
        <title>Datura genome reveals duplications of psychoactive alkaloid biosynthetic genes and high mutation rate following tissue culture.</title>
        <authorList>
            <person name="Rajewski A."/>
            <person name="Carter-House D."/>
            <person name="Stajich J."/>
            <person name="Litt A."/>
        </authorList>
    </citation>
    <scope>NUCLEOTIDE SEQUENCE [LARGE SCALE GENOMIC DNA]</scope>
    <source>
        <strain evidence="1">AR-01</strain>
    </source>
</reference>
<sequence length="97" mass="10734">MEVNTTVPDLGVRLTAFHRLEKEREEKNGEETEGSNVTGWSGGVCSVKGKGEIWLVCGGRTWRKTMRGREKRRCDCGLAGGSQWFLGAALWSRGGMM</sequence>
<gene>
    <name evidence="1" type="ORF">HAX54_029458</name>
</gene>
<evidence type="ECO:0000313" key="1">
    <source>
        <dbReference type="EMBL" id="MCD9642584.1"/>
    </source>
</evidence>